<dbReference type="RefSeq" id="WP_090650427.1">
    <property type="nucleotide sequence ID" value="NZ_CBCRYE010000002.1"/>
</dbReference>
<reference evidence="3" key="1">
    <citation type="submission" date="2016-10" db="EMBL/GenBank/DDBJ databases">
        <authorList>
            <person name="Varghese N."/>
            <person name="Submissions S."/>
        </authorList>
    </citation>
    <scope>NUCLEOTIDE SEQUENCE [LARGE SCALE GENOMIC DNA]</scope>
    <source>
        <strain evidence="3">CGMCC 1.3431</strain>
    </source>
</reference>
<dbReference type="EMBL" id="FMTS01000008">
    <property type="protein sequence ID" value="SCW80088.1"/>
    <property type="molecule type" value="Genomic_DNA"/>
</dbReference>
<dbReference type="OrthoDB" id="5194526at2"/>
<keyword evidence="3" id="KW-1185">Reference proteome</keyword>
<gene>
    <name evidence="2" type="ORF">SAMN02927928_3492</name>
</gene>
<accession>A0A1G4TFG8</accession>
<feature type="compositionally biased region" description="Acidic residues" evidence="1">
    <location>
        <begin position="56"/>
        <end position="71"/>
    </location>
</feature>
<evidence type="ECO:0000313" key="2">
    <source>
        <dbReference type="EMBL" id="SCW80088.1"/>
    </source>
</evidence>
<feature type="region of interest" description="Disordered" evidence="1">
    <location>
        <begin position="36"/>
        <end position="73"/>
    </location>
</feature>
<sequence length="212" mass="23893">MLEVIGLIPDPDSYLEGERASRCLLASDRMLSQLYEAPQSPDRYKARFPKSPAFADDLDPENDPDDDPEDTTDGRAEFLAKADRYAIGCARNSGIWPDGTAFDKDAPAPRSPWRLADSLTIFQCESDPAQKDRWPALLMLNRANAVIRAMARRDGRWPDYSPFGEDDPDYYSLAADFDERVLNKPKLDPPPDHKELPNTIGFPAWLVRKVPP</sequence>
<proteinExistence type="predicted"/>
<evidence type="ECO:0000256" key="1">
    <source>
        <dbReference type="SAM" id="MobiDB-lite"/>
    </source>
</evidence>
<dbReference type="Proteomes" id="UP000199150">
    <property type="component" value="Unassembled WGS sequence"/>
</dbReference>
<name>A0A1G4TFG8_9CAUL</name>
<protein>
    <submittedName>
        <fullName evidence="2">Uncharacterized protein</fullName>
    </submittedName>
</protein>
<organism evidence="2 3">
    <name type="scientific">Asticcacaulis taihuensis</name>
    <dbReference type="NCBI Taxonomy" id="260084"/>
    <lineage>
        <taxon>Bacteria</taxon>
        <taxon>Pseudomonadati</taxon>
        <taxon>Pseudomonadota</taxon>
        <taxon>Alphaproteobacteria</taxon>
        <taxon>Caulobacterales</taxon>
        <taxon>Caulobacteraceae</taxon>
        <taxon>Asticcacaulis</taxon>
    </lineage>
</organism>
<dbReference type="STRING" id="260084.SAMN02927928_3492"/>
<evidence type="ECO:0000313" key="3">
    <source>
        <dbReference type="Proteomes" id="UP000199150"/>
    </source>
</evidence>
<dbReference type="AlphaFoldDB" id="A0A1G4TFG8"/>